<reference evidence="1 2" key="2">
    <citation type="submission" date="2018-11" db="EMBL/GenBank/DDBJ databases">
        <authorList>
            <consortium name="Pathogen Informatics"/>
        </authorList>
    </citation>
    <scope>NUCLEOTIDE SEQUENCE [LARGE SCALE GENOMIC DNA]</scope>
    <source>
        <strain evidence="1 2">MHpl1</strain>
    </source>
</reference>
<evidence type="ECO:0000313" key="3">
    <source>
        <dbReference type="WBParaSite" id="HPLM_0002007001-mRNA-1"/>
    </source>
</evidence>
<gene>
    <name evidence="1" type="ORF">HPLM_LOCUS20062</name>
</gene>
<protein>
    <submittedName>
        <fullName evidence="1 3">Uncharacterized protein</fullName>
    </submittedName>
</protein>
<name>A0A0N4X6S8_HAEPC</name>
<organism evidence="3">
    <name type="scientific">Haemonchus placei</name>
    <name type="common">Barber's pole worm</name>
    <dbReference type="NCBI Taxonomy" id="6290"/>
    <lineage>
        <taxon>Eukaryota</taxon>
        <taxon>Metazoa</taxon>
        <taxon>Ecdysozoa</taxon>
        <taxon>Nematoda</taxon>
        <taxon>Chromadorea</taxon>
        <taxon>Rhabditida</taxon>
        <taxon>Rhabditina</taxon>
        <taxon>Rhabditomorpha</taxon>
        <taxon>Strongyloidea</taxon>
        <taxon>Trichostrongylidae</taxon>
        <taxon>Haemonchus</taxon>
    </lineage>
</organism>
<sequence>MSCTSNPYSNHCKLTAKHARHKGSGNDSEFFVRMTLNSLIWNNGAPMLAMLRMIQIAPSVSLPLSLNPP</sequence>
<dbReference type="AlphaFoldDB" id="A0A0N4X6S8"/>
<dbReference type="EMBL" id="UZAF01021817">
    <property type="protein sequence ID" value="VDO81158.1"/>
    <property type="molecule type" value="Genomic_DNA"/>
</dbReference>
<keyword evidence="2" id="KW-1185">Reference proteome</keyword>
<dbReference type="WBParaSite" id="HPLM_0002007001-mRNA-1">
    <property type="protein sequence ID" value="HPLM_0002007001-mRNA-1"/>
    <property type="gene ID" value="HPLM_0002007001"/>
</dbReference>
<evidence type="ECO:0000313" key="1">
    <source>
        <dbReference type="EMBL" id="VDO81158.1"/>
    </source>
</evidence>
<evidence type="ECO:0000313" key="2">
    <source>
        <dbReference type="Proteomes" id="UP000268014"/>
    </source>
</evidence>
<proteinExistence type="predicted"/>
<reference evidence="3" key="1">
    <citation type="submission" date="2017-02" db="UniProtKB">
        <authorList>
            <consortium name="WormBaseParasite"/>
        </authorList>
    </citation>
    <scope>IDENTIFICATION</scope>
</reference>
<dbReference type="Proteomes" id="UP000268014">
    <property type="component" value="Unassembled WGS sequence"/>
</dbReference>
<accession>A0A0N4X6S8</accession>